<reference evidence="1 2" key="1">
    <citation type="submission" date="2020-05" db="EMBL/GenBank/DDBJ databases">
        <authorList>
            <person name="Campoy J."/>
            <person name="Schneeberger K."/>
            <person name="Spophaly S."/>
        </authorList>
    </citation>
    <scope>NUCLEOTIDE SEQUENCE [LARGE SCALE GENOMIC DNA]</scope>
    <source>
        <strain evidence="1">PruArmRojPasFocal</strain>
    </source>
</reference>
<name>A0A6J5VAR9_PRUAR</name>
<accession>A0A6J5VAR9</accession>
<gene>
    <name evidence="1" type="ORF">CURHAP_LOCUS42846</name>
</gene>
<protein>
    <submittedName>
        <fullName evidence="1">Uncharacterized protein</fullName>
    </submittedName>
</protein>
<dbReference type="Proteomes" id="UP000507222">
    <property type="component" value="Unassembled WGS sequence"/>
</dbReference>
<evidence type="ECO:0000313" key="1">
    <source>
        <dbReference type="EMBL" id="CAB4286120.1"/>
    </source>
</evidence>
<evidence type="ECO:0000313" key="2">
    <source>
        <dbReference type="Proteomes" id="UP000507222"/>
    </source>
</evidence>
<dbReference type="AlphaFoldDB" id="A0A6J5VAR9"/>
<dbReference type="EMBL" id="CAEKDK010000007">
    <property type="protein sequence ID" value="CAB4286120.1"/>
    <property type="molecule type" value="Genomic_DNA"/>
</dbReference>
<organism evidence="1 2">
    <name type="scientific">Prunus armeniaca</name>
    <name type="common">Apricot</name>
    <name type="synonym">Armeniaca vulgaris</name>
    <dbReference type="NCBI Taxonomy" id="36596"/>
    <lineage>
        <taxon>Eukaryota</taxon>
        <taxon>Viridiplantae</taxon>
        <taxon>Streptophyta</taxon>
        <taxon>Embryophyta</taxon>
        <taxon>Tracheophyta</taxon>
        <taxon>Spermatophyta</taxon>
        <taxon>Magnoliopsida</taxon>
        <taxon>eudicotyledons</taxon>
        <taxon>Gunneridae</taxon>
        <taxon>Pentapetalae</taxon>
        <taxon>rosids</taxon>
        <taxon>fabids</taxon>
        <taxon>Rosales</taxon>
        <taxon>Rosaceae</taxon>
        <taxon>Amygdaloideae</taxon>
        <taxon>Amygdaleae</taxon>
        <taxon>Prunus</taxon>
    </lineage>
</organism>
<proteinExistence type="predicted"/>
<sequence length="79" mass="9242">MTKPKVEEAKPNAEEKPDDLEINSIGSLYNGPWDKKYWSSSRCSDEVKLFMELVPMGVDCNNLWRRCRELDLVYISCLR</sequence>